<organism evidence="1 2">
    <name type="scientific">Marssonina brunnea f. sp. multigermtubi (strain MB_m1)</name>
    <name type="common">Marssonina leaf spot fungus</name>
    <dbReference type="NCBI Taxonomy" id="1072389"/>
    <lineage>
        <taxon>Eukaryota</taxon>
        <taxon>Fungi</taxon>
        <taxon>Dikarya</taxon>
        <taxon>Ascomycota</taxon>
        <taxon>Pezizomycotina</taxon>
        <taxon>Leotiomycetes</taxon>
        <taxon>Helotiales</taxon>
        <taxon>Drepanopezizaceae</taxon>
        <taxon>Drepanopeziza</taxon>
    </lineage>
</organism>
<dbReference type="EMBL" id="JH921438">
    <property type="protein sequence ID" value="EKD16618.1"/>
    <property type="molecule type" value="Genomic_DNA"/>
</dbReference>
<protein>
    <submittedName>
        <fullName evidence="1">Uncharacterized protein</fullName>
    </submittedName>
</protein>
<accession>K1X7L0</accession>
<evidence type="ECO:0000313" key="1">
    <source>
        <dbReference type="EMBL" id="EKD16618.1"/>
    </source>
</evidence>
<dbReference type="GeneID" id="18761022"/>
<sequence length="141" mass="15330">MLFRNNAGLLPSFPFKLPAHTINPISTPGAQAISFLSMSNDGGIDNGDAKPQSASASIVAQALEFARDSPEGAQDPTVVTVLGTALTEIWRKIEAQPASYVMTRDEFAVFNYFQDLFIGDQLAIAAKRRYWDHLQQLSNGA</sequence>
<dbReference type="OrthoDB" id="5302289at2759"/>
<dbReference type="eggNOG" id="ENOG502SU9X">
    <property type="taxonomic scope" value="Eukaryota"/>
</dbReference>
<dbReference type="KEGG" id="mbe:MBM_05087"/>
<dbReference type="InParanoid" id="K1X7L0"/>
<dbReference type="Proteomes" id="UP000006753">
    <property type="component" value="Unassembled WGS sequence"/>
</dbReference>
<gene>
    <name evidence="1" type="ORF">MBM_05087</name>
</gene>
<keyword evidence="2" id="KW-1185">Reference proteome</keyword>
<dbReference type="HOGENOM" id="CLU_1825697_0_0_1"/>
<evidence type="ECO:0000313" key="2">
    <source>
        <dbReference type="Proteomes" id="UP000006753"/>
    </source>
</evidence>
<proteinExistence type="predicted"/>
<dbReference type="AlphaFoldDB" id="K1X7L0"/>
<reference evidence="1 2" key="1">
    <citation type="journal article" date="2012" name="BMC Genomics">
        <title>Sequencing the genome of Marssonina brunnea reveals fungus-poplar co-evolution.</title>
        <authorList>
            <person name="Zhu S."/>
            <person name="Cao Y.-Z."/>
            <person name="Jiang C."/>
            <person name="Tan B.-Y."/>
            <person name="Wang Z."/>
            <person name="Feng S."/>
            <person name="Zhang L."/>
            <person name="Su X.-H."/>
            <person name="Brejova B."/>
            <person name="Vinar T."/>
            <person name="Xu M."/>
            <person name="Wang M.-X."/>
            <person name="Zhang S.-G."/>
            <person name="Huang M.-R."/>
            <person name="Wu R."/>
            <person name="Zhou Y."/>
        </authorList>
    </citation>
    <scope>NUCLEOTIDE SEQUENCE [LARGE SCALE GENOMIC DNA]</scope>
    <source>
        <strain evidence="1 2">MB_m1</strain>
    </source>
</reference>
<name>K1X7L0_MARBU</name>